<feature type="region of interest" description="Disordered" evidence="1">
    <location>
        <begin position="1"/>
        <end position="103"/>
    </location>
</feature>
<keyword evidence="3" id="KW-1185">Reference proteome</keyword>
<comment type="caution">
    <text evidence="2">The sequence shown here is derived from an EMBL/GenBank/DDBJ whole genome shotgun (WGS) entry which is preliminary data.</text>
</comment>
<dbReference type="GO" id="GO:0097190">
    <property type="term" value="P:apoptotic signaling pathway"/>
    <property type="evidence" value="ECO:0007669"/>
    <property type="project" value="TreeGrafter"/>
</dbReference>
<dbReference type="PANTHER" id="PTHR13177">
    <property type="entry name" value="DEATH-ASSOCIATED PROTEIN 1"/>
    <property type="match status" value="1"/>
</dbReference>
<proteinExistence type="predicted"/>
<dbReference type="EMBL" id="CAKKLH010000212">
    <property type="protein sequence ID" value="CAH0106009.1"/>
    <property type="molecule type" value="Genomic_DNA"/>
</dbReference>
<dbReference type="InterPro" id="IPR024130">
    <property type="entry name" value="DAP1/DAPL1"/>
</dbReference>
<dbReference type="PANTHER" id="PTHR13177:SF4">
    <property type="entry name" value="GEO09647P1"/>
    <property type="match status" value="1"/>
</dbReference>
<reference evidence="2" key="1">
    <citation type="submission" date="2021-11" db="EMBL/GenBank/DDBJ databases">
        <authorList>
            <person name="Schell T."/>
        </authorList>
    </citation>
    <scope>NUCLEOTIDE SEQUENCE</scope>
    <source>
        <strain evidence="2">M5</strain>
    </source>
</reference>
<sequence length="103" mass="11327">MSDSEQTELKAGHPPAMKVGGKRVPLPKHHEEKVEAPKAAEETEEKDKPKTVVISGAQVKEKEVYSPDAARSIHEKPVPTHNHDAGAGHHGNKINHIQQPRKQ</sequence>
<dbReference type="Proteomes" id="UP000789390">
    <property type="component" value="Unassembled WGS sequence"/>
</dbReference>
<evidence type="ECO:0000256" key="1">
    <source>
        <dbReference type="SAM" id="MobiDB-lite"/>
    </source>
</evidence>
<dbReference type="GO" id="GO:0070513">
    <property type="term" value="F:death domain binding"/>
    <property type="evidence" value="ECO:0007669"/>
    <property type="project" value="TreeGrafter"/>
</dbReference>
<name>A0A8J2RYT3_9CRUS</name>
<dbReference type="Pfam" id="PF15228">
    <property type="entry name" value="DAP"/>
    <property type="match status" value="1"/>
</dbReference>
<evidence type="ECO:0000313" key="3">
    <source>
        <dbReference type="Proteomes" id="UP000789390"/>
    </source>
</evidence>
<gene>
    <name evidence="2" type="ORF">DGAL_LOCUS9157</name>
</gene>
<dbReference type="AlphaFoldDB" id="A0A8J2RYT3"/>
<evidence type="ECO:0000313" key="2">
    <source>
        <dbReference type="EMBL" id="CAH0106009.1"/>
    </source>
</evidence>
<dbReference type="GO" id="GO:0010507">
    <property type="term" value="P:negative regulation of autophagy"/>
    <property type="evidence" value="ECO:0007669"/>
    <property type="project" value="TreeGrafter"/>
</dbReference>
<evidence type="ECO:0008006" key="4">
    <source>
        <dbReference type="Google" id="ProtNLM"/>
    </source>
</evidence>
<protein>
    <recommendedName>
        <fullName evidence="4">Death-associated protein 1</fullName>
    </recommendedName>
</protein>
<dbReference type="GO" id="GO:0034198">
    <property type="term" value="P:cellular response to amino acid starvation"/>
    <property type="evidence" value="ECO:0007669"/>
    <property type="project" value="TreeGrafter"/>
</dbReference>
<feature type="compositionally biased region" description="Basic and acidic residues" evidence="1">
    <location>
        <begin position="59"/>
        <end position="87"/>
    </location>
</feature>
<feature type="compositionally biased region" description="Basic and acidic residues" evidence="1">
    <location>
        <begin position="28"/>
        <end position="50"/>
    </location>
</feature>
<organism evidence="2 3">
    <name type="scientific">Daphnia galeata</name>
    <dbReference type="NCBI Taxonomy" id="27404"/>
    <lineage>
        <taxon>Eukaryota</taxon>
        <taxon>Metazoa</taxon>
        <taxon>Ecdysozoa</taxon>
        <taxon>Arthropoda</taxon>
        <taxon>Crustacea</taxon>
        <taxon>Branchiopoda</taxon>
        <taxon>Diplostraca</taxon>
        <taxon>Cladocera</taxon>
        <taxon>Anomopoda</taxon>
        <taxon>Daphniidae</taxon>
        <taxon>Daphnia</taxon>
    </lineage>
</organism>
<accession>A0A8J2RYT3</accession>